<organism evidence="1 2">
    <name type="scientific">Parascaris univalens</name>
    <name type="common">Nematode worm</name>
    <dbReference type="NCBI Taxonomy" id="6257"/>
    <lineage>
        <taxon>Eukaryota</taxon>
        <taxon>Metazoa</taxon>
        <taxon>Ecdysozoa</taxon>
        <taxon>Nematoda</taxon>
        <taxon>Chromadorea</taxon>
        <taxon>Rhabditida</taxon>
        <taxon>Spirurina</taxon>
        <taxon>Ascaridomorpha</taxon>
        <taxon>Ascaridoidea</taxon>
        <taxon>Ascarididae</taxon>
        <taxon>Parascaris</taxon>
    </lineage>
</organism>
<sequence>MHAFPAAVAAPMQTIPDGQTNEPDKLRHAAIVVHIFAIYQGRLYGSFTGISRIVTWL</sequence>
<dbReference type="AlphaFoldDB" id="A0A915CJF0"/>
<dbReference type="WBParaSite" id="PgR243_g002_t01">
    <property type="protein sequence ID" value="PgR243_g002_t01"/>
    <property type="gene ID" value="PgR243_g002"/>
</dbReference>
<accession>A0A915CJF0</accession>
<proteinExistence type="predicted"/>
<name>A0A915CJF0_PARUN</name>
<dbReference type="Proteomes" id="UP000887569">
    <property type="component" value="Unplaced"/>
</dbReference>
<keyword evidence="1" id="KW-1185">Reference proteome</keyword>
<evidence type="ECO:0000313" key="1">
    <source>
        <dbReference type="Proteomes" id="UP000887569"/>
    </source>
</evidence>
<evidence type="ECO:0000313" key="2">
    <source>
        <dbReference type="WBParaSite" id="PgR243_g002_t01"/>
    </source>
</evidence>
<protein>
    <submittedName>
        <fullName evidence="2">Uncharacterized protein</fullName>
    </submittedName>
</protein>
<reference evidence="2" key="1">
    <citation type="submission" date="2022-11" db="UniProtKB">
        <authorList>
            <consortium name="WormBaseParasite"/>
        </authorList>
    </citation>
    <scope>IDENTIFICATION</scope>
</reference>